<proteinExistence type="predicted"/>
<dbReference type="RefSeq" id="WP_345696004.1">
    <property type="nucleotide sequence ID" value="NZ_BAABIS010000001.1"/>
</dbReference>
<evidence type="ECO:0000313" key="2">
    <source>
        <dbReference type="Proteomes" id="UP001501752"/>
    </source>
</evidence>
<dbReference type="Proteomes" id="UP001501752">
    <property type="component" value="Unassembled WGS sequence"/>
</dbReference>
<dbReference type="SUPFAM" id="SSF56112">
    <property type="entry name" value="Protein kinase-like (PK-like)"/>
    <property type="match status" value="1"/>
</dbReference>
<gene>
    <name evidence="1" type="ORF">GCM10023235_15390</name>
</gene>
<dbReference type="InterPro" id="IPR006748">
    <property type="entry name" value="NH2Glyco/OHUrea_AB-resist_kin"/>
</dbReference>
<name>A0ABP9DHP1_9ACTN</name>
<accession>A0ABP9DHP1</accession>
<reference evidence="2" key="1">
    <citation type="journal article" date="2019" name="Int. J. Syst. Evol. Microbiol.">
        <title>The Global Catalogue of Microorganisms (GCM) 10K type strain sequencing project: providing services to taxonomists for standard genome sequencing and annotation.</title>
        <authorList>
            <consortium name="The Broad Institute Genomics Platform"/>
            <consortium name="The Broad Institute Genome Sequencing Center for Infectious Disease"/>
            <person name="Wu L."/>
            <person name="Ma J."/>
        </authorList>
    </citation>
    <scope>NUCLEOTIDE SEQUENCE [LARGE SCALE GENOMIC DNA]</scope>
    <source>
        <strain evidence="2">JCM 13006</strain>
    </source>
</reference>
<dbReference type="Pfam" id="PF04655">
    <property type="entry name" value="APH_6_hur"/>
    <property type="match status" value="1"/>
</dbReference>
<sequence length="325" mass="35000">MTVELFPSSLPVASVLARKESGREWLARLPALVAELRDRWQLVLKEPYHGGSCSWVAPARLPDGRDAVLKVAWPHREAAGEAEALRLWDGRGAVRLLREDAANSAMLLELCEPGGTLDAARGIPAERRLLAGAELLDTLWRTPVPPHTALEPLAVVAGERAALAELRMARLRSATDGGPHGAQPVDAGLDGGLVAYGVRLMRELPASAARQVVLHGDFNPGNVVAARRRPWLAIDAKPLIGDPAYDPWPLIEQVDDPFDHGSSSRVLGRRLALVADTLGEQPQRLAAWAVARRVETALQAAARGELPAARAILGEARLLADHSER</sequence>
<comment type="caution">
    <text evidence="1">The sequence shown here is derived from an EMBL/GenBank/DDBJ whole genome shotgun (WGS) entry which is preliminary data.</text>
</comment>
<organism evidence="1 2">
    <name type="scientific">Kitasatospora terrestris</name>
    <dbReference type="NCBI Taxonomy" id="258051"/>
    <lineage>
        <taxon>Bacteria</taxon>
        <taxon>Bacillati</taxon>
        <taxon>Actinomycetota</taxon>
        <taxon>Actinomycetes</taxon>
        <taxon>Kitasatosporales</taxon>
        <taxon>Streptomycetaceae</taxon>
        <taxon>Kitasatospora</taxon>
    </lineage>
</organism>
<dbReference type="EMBL" id="BAABIS010000001">
    <property type="protein sequence ID" value="GAA4840727.1"/>
    <property type="molecule type" value="Genomic_DNA"/>
</dbReference>
<evidence type="ECO:0000313" key="1">
    <source>
        <dbReference type="EMBL" id="GAA4840727.1"/>
    </source>
</evidence>
<keyword evidence="2" id="KW-1185">Reference proteome</keyword>
<dbReference type="InterPro" id="IPR011009">
    <property type="entry name" value="Kinase-like_dom_sf"/>
</dbReference>
<protein>
    <submittedName>
        <fullName evidence="1">Streptomycin 6-kinase</fullName>
    </submittedName>
</protein>